<feature type="compositionally biased region" description="Pro residues" evidence="5">
    <location>
        <begin position="403"/>
        <end position="416"/>
    </location>
</feature>
<keyword evidence="2 6" id="KW-0812">Transmembrane</keyword>
<evidence type="ECO:0000256" key="5">
    <source>
        <dbReference type="SAM" id="MobiDB-lite"/>
    </source>
</evidence>
<evidence type="ECO:0000313" key="9">
    <source>
        <dbReference type="Proteomes" id="UP000235392"/>
    </source>
</evidence>
<evidence type="ECO:0008006" key="10">
    <source>
        <dbReference type="Google" id="ProtNLM"/>
    </source>
</evidence>
<dbReference type="GO" id="GO:0071944">
    <property type="term" value="C:cell periphery"/>
    <property type="evidence" value="ECO:0007669"/>
    <property type="project" value="UniProtKB-ARBA"/>
</dbReference>
<keyword evidence="4 6" id="KW-0472">Membrane</keyword>
<comment type="caution">
    <text evidence="8">The sequence shown here is derived from an EMBL/GenBank/DDBJ whole genome shotgun (WGS) entry which is preliminary data.</text>
</comment>
<dbReference type="PANTHER" id="PTHR15549:SF30">
    <property type="entry name" value="MID2 DOMAIN-CONTAINING PROTEIN"/>
    <property type="match status" value="1"/>
</dbReference>
<evidence type="ECO:0000256" key="1">
    <source>
        <dbReference type="ARBA" id="ARBA00004167"/>
    </source>
</evidence>
<evidence type="ECO:0000313" key="8">
    <source>
        <dbReference type="EMBL" id="PLW24521.1"/>
    </source>
</evidence>
<feature type="compositionally biased region" description="Low complexity" evidence="5">
    <location>
        <begin position="370"/>
        <end position="380"/>
    </location>
</feature>
<feature type="compositionally biased region" description="Low complexity" evidence="5">
    <location>
        <begin position="312"/>
        <end position="332"/>
    </location>
</feature>
<evidence type="ECO:0000256" key="6">
    <source>
        <dbReference type="SAM" id="Phobius"/>
    </source>
</evidence>
<feature type="region of interest" description="Disordered" evidence="5">
    <location>
        <begin position="134"/>
        <end position="163"/>
    </location>
</feature>
<feature type="chain" id="PRO_5014626510" description="Mid2 domain-containing protein" evidence="7">
    <location>
        <begin position="25"/>
        <end position="416"/>
    </location>
</feature>
<feature type="compositionally biased region" description="Polar residues" evidence="5">
    <location>
        <begin position="333"/>
        <end position="354"/>
    </location>
</feature>
<feature type="transmembrane region" description="Helical" evidence="6">
    <location>
        <begin position="168"/>
        <end position="189"/>
    </location>
</feature>
<keyword evidence="7" id="KW-0732">Signal</keyword>
<evidence type="ECO:0000256" key="7">
    <source>
        <dbReference type="SAM" id="SignalP"/>
    </source>
</evidence>
<name>A0A2N5TGB4_9BASI</name>
<dbReference type="AlphaFoldDB" id="A0A2N5TGB4"/>
<evidence type="ECO:0000256" key="3">
    <source>
        <dbReference type="ARBA" id="ARBA00022989"/>
    </source>
</evidence>
<dbReference type="PANTHER" id="PTHR15549">
    <property type="entry name" value="PAIRED IMMUNOGLOBULIN-LIKE TYPE 2 RECEPTOR"/>
    <property type="match status" value="1"/>
</dbReference>
<protein>
    <recommendedName>
        <fullName evidence="10">Mid2 domain-containing protein</fullName>
    </recommendedName>
</protein>
<feature type="region of interest" description="Disordered" evidence="5">
    <location>
        <begin position="39"/>
        <end position="114"/>
    </location>
</feature>
<dbReference type="GO" id="GO:0016020">
    <property type="term" value="C:membrane"/>
    <property type="evidence" value="ECO:0007669"/>
    <property type="project" value="UniProtKB-SubCell"/>
</dbReference>
<evidence type="ECO:0000256" key="4">
    <source>
        <dbReference type="ARBA" id="ARBA00023136"/>
    </source>
</evidence>
<sequence length="416" mass="43682">MKTSTTTLLNALLLLSLAVSLIHSQVNNAISSAPTAAAATPTSSASTSEATAQPTETSTASTSAATPTNLPTSSVVSSSSSPSNSASNSGVSSTSLTSASSRSSQASSSTSGTTSQASSSVVIITVTRTGSDGQVYTSVSSSYTPLPRATGSPSSNSSGGSSSSSNTWAIIGGIVGGLAGIGAVVFIVFRCTQRRFSDLDDEDVAIKWPELVNRAEDPTTLNPLAARPGVGHGVGEDDVDEKPRLYSHDIAMESLHSDQRHPGMFDTYQAYPPPPPALHAQEHAGYYDPYLGPSAAQQPYPGMLSNLGYDEQPGYSPQQSQQQQRGHDLQSQPSLTSSVGQDSSSLTSPTNSRHQQQHLHHNMSFSDTHQQQQQQQQQQQYPIAWDGPEDIPLTVVNNSQHPQGPPTPLHNPYQKP</sequence>
<comment type="subcellular location">
    <subcellularLocation>
        <location evidence="1">Membrane</location>
        <topology evidence="1">Single-pass membrane protein</topology>
    </subcellularLocation>
</comment>
<accession>A0A2N5TGB4</accession>
<dbReference type="Proteomes" id="UP000235392">
    <property type="component" value="Unassembled WGS sequence"/>
</dbReference>
<feature type="signal peptide" evidence="7">
    <location>
        <begin position="1"/>
        <end position="24"/>
    </location>
</feature>
<dbReference type="InterPro" id="IPR051694">
    <property type="entry name" value="Immunoregulatory_rcpt-like"/>
</dbReference>
<organism evidence="8 9">
    <name type="scientific">Puccinia coronata f. sp. avenae</name>
    <dbReference type="NCBI Taxonomy" id="200324"/>
    <lineage>
        <taxon>Eukaryota</taxon>
        <taxon>Fungi</taxon>
        <taxon>Dikarya</taxon>
        <taxon>Basidiomycota</taxon>
        <taxon>Pucciniomycotina</taxon>
        <taxon>Pucciniomycetes</taxon>
        <taxon>Pucciniales</taxon>
        <taxon>Pucciniaceae</taxon>
        <taxon>Puccinia</taxon>
    </lineage>
</organism>
<evidence type="ECO:0000256" key="2">
    <source>
        <dbReference type="ARBA" id="ARBA00022692"/>
    </source>
</evidence>
<proteinExistence type="predicted"/>
<dbReference type="EMBL" id="PGCI01000608">
    <property type="protein sequence ID" value="PLW24521.1"/>
    <property type="molecule type" value="Genomic_DNA"/>
</dbReference>
<keyword evidence="3 6" id="KW-1133">Transmembrane helix</keyword>
<reference evidence="8 9" key="1">
    <citation type="submission" date="2017-11" db="EMBL/GenBank/DDBJ databases">
        <title>De novo assembly and phasing of dikaryotic genomes from two isolates of Puccinia coronata f. sp. avenae, the causal agent of oat crown rust.</title>
        <authorList>
            <person name="Miller M.E."/>
            <person name="Zhang Y."/>
            <person name="Omidvar V."/>
            <person name="Sperschneider J."/>
            <person name="Schwessinger B."/>
            <person name="Raley C."/>
            <person name="Palmer J.M."/>
            <person name="Garnica D."/>
            <person name="Upadhyaya N."/>
            <person name="Rathjen J."/>
            <person name="Taylor J.M."/>
            <person name="Park R.F."/>
            <person name="Dodds P.N."/>
            <person name="Hirsch C.D."/>
            <person name="Kianian S.F."/>
            <person name="Figueroa M."/>
        </authorList>
    </citation>
    <scope>NUCLEOTIDE SEQUENCE [LARGE SCALE GENOMIC DNA]</scope>
    <source>
        <strain evidence="8">12SD80</strain>
    </source>
</reference>
<feature type="compositionally biased region" description="Low complexity" evidence="5">
    <location>
        <begin position="151"/>
        <end position="163"/>
    </location>
</feature>
<gene>
    <name evidence="8" type="ORF">PCASD_07484</name>
</gene>
<feature type="compositionally biased region" description="Polar residues" evidence="5">
    <location>
        <begin position="134"/>
        <end position="144"/>
    </location>
</feature>
<feature type="region of interest" description="Disordered" evidence="5">
    <location>
        <begin position="259"/>
        <end position="416"/>
    </location>
</feature>